<protein>
    <submittedName>
        <fullName evidence="4">ABC transporter ATP-binding protein</fullName>
    </submittedName>
</protein>
<dbReference type="RefSeq" id="WP_185142398.1">
    <property type="nucleotide sequence ID" value="NZ_JACJVP010000012.1"/>
</dbReference>
<dbReference type="InterPro" id="IPR003439">
    <property type="entry name" value="ABC_transporter-like_ATP-bd"/>
</dbReference>
<organism evidence="4 5">
    <name type="scientific">Cohnella nanjingensis</name>
    <dbReference type="NCBI Taxonomy" id="1387779"/>
    <lineage>
        <taxon>Bacteria</taxon>
        <taxon>Bacillati</taxon>
        <taxon>Bacillota</taxon>
        <taxon>Bacilli</taxon>
        <taxon>Bacillales</taxon>
        <taxon>Paenibacillaceae</taxon>
        <taxon>Cohnella</taxon>
    </lineage>
</organism>
<keyword evidence="1" id="KW-0547">Nucleotide-binding</keyword>
<dbReference type="Pfam" id="PF00005">
    <property type="entry name" value="ABC_tran"/>
    <property type="match status" value="1"/>
</dbReference>
<name>A0A7X0RP19_9BACL</name>
<evidence type="ECO:0000259" key="3">
    <source>
        <dbReference type="PROSITE" id="PS50893"/>
    </source>
</evidence>
<reference evidence="4 5" key="1">
    <citation type="submission" date="2020-08" db="EMBL/GenBank/DDBJ databases">
        <title>Cohnella phylogeny.</title>
        <authorList>
            <person name="Dunlap C."/>
        </authorList>
    </citation>
    <scope>NUCLEOTIDE SEQUENCE [LARGE SCALE GENOMIC DNA]</scope>
    <source>
        <strain evidence="4 5">DSM 28246</strain>
    </source>
</reference>
<feature type="domain" description="ABC transporter" evidence="3">
    <location>
        <begin position="20"/>
        <end position="243"/>
    </location>
</feature>
<dbReference type="Gene3D" id="3.40.50.300">
    <property type="entry name" value="P-loop containing nucleotide triphosphate hydrolases"/>
    <property type="match status" value="1"/>
</dbReference>
<dbReference type="Proteomes" id="UP000547209">
    <property type="component" value="Unassembled WGS sequence"/>
</dbReference>
<evidence type="ECO:0000256" key="2">
    <source>
        <dbReference type="ARBA" id="ARBA00022840"/>
    </source>
</evidence>
<dbReference type="InterPro" id="IPR027417">
    <property type="entry name" value="P-loop_NTPase"/>
</dbReference>
<dbReference type="PROSITE" id="PS50893">
    <property type="entry name" value="ABC_TRANSPORTER_2"/>
    <property type="match status" value="1"/>
</dbReference>
<sequence length="246" mass="26547">MGNIGNVENRAASAGKAPAISCREVGMTLKKKKVLANVTFEVEAGSLTGLLGPNGAGKSTLMRILTGLVPPETGRADLFGAPAGPERLGVLSFLPDRGQLPPYLTAGEWLQFAASLYPDWSKTAERDLAEELGVDRAQRIGAMSRGEEARLQLLTCLSRQAPLIVLDEPFTGVDLVSRERIASAVVGEMADGERTFLIATHDIREMEQLFDRIVLVGKGTIQGSYLVDDLRRSGRSVESCYREVFA</sequence>
<dbReference type="SMART" id="SM00382">
    <property type="entry name" value="AAA"/>
    <property type="match status" value="1"/>
</dbReference>
<keyword evidence="5" id="KW-1185">Reference proteome</keyword>
<proteinExistence type="predicted"/>
<dbReference type="GO" id="GO:0016887">
    <property type="term" value="F:ATP hydrolysis activity"/>
    <property type="evidence" value="ECO:0007669"/>
    <property type="project" value="InterPro"/>
</dbReference>
<dbReference type="PANTHER" id="PTHR43158:SF2">
    <property type="entry name" value="SKFA PEPTIDE EXPORT ATP-BINDING PROTEIN SKFE"/>
    <property type="match status" value="1"/>
</dbReference>
<evidence type="ECO:0000256" key="1">
    <source>
        <dbReference type="ARBA" id="ARBA00022741"/>
    </source>
</evidence>
<dbReference type="GO" id="GO:0005524">
    <property type="term" value="F:ATP binding"/>
    <property type="evidence" value="ECO:0007669"/>
    <property type="project" value="UniProtKB-KW"/>
</dbReference>
<dbReference type="CDD" id="cd03230">
    <property type="entry name" value="ABC_DR_subfamily_A"/>
    <property type="match status" value="1"/>
</dbReference>
<dbReference type="SUPFAM" id="SSF52540">
    <property type="entry name" value="P-loop containing nucleoside triphosphate hydrolases"/>
    <property type="match status" value="1"/>
</dbReference>
<keyword evidence="2 4" id="KW-0067">ATP-binding</keyword>
<gene>
    <name evidence="4" type="ORF">H7C19_09445</name>
</gene>
<evidence type="ECO:0000313" key="5">
    <source>
        <dbReference type="Proteomes" id="UP000547209"/>
    </source>
</evidence>
<evidence type="ECO:0000313" key="4">
    <source>
        <dbReference type="EMBL" id="MBB6670911.1"/>
    </source>
</evidence>
<accession>A0A7X0RP19</accession>
<dbReference type="EMBL" id="JACJVP010000012">
    <property type="protein sequence ID" value="MBB6670911.1"/>
    <property type="molecule type" value="Genomic_DNA"/>
</dbReference>
<dbReference type="InterPro" id="IPR003593">
    <property type="entry name" value="AAA+_ATPase"/>
</dbReference>
<dbReference type="PANTHER" id="PTHR43158">
    <property type="entry name" value="SKFA PEPTIDE EXPORT ATP-BINDING PROTEIN SKFE"/>
    <property type="match status" value="1"/>
</dbReference>
<comment type="caution">
    <text evidence="4">The sequence shown here is derived from an EMBL/GenBank/DDBJ whole genome shotgun (WGS) entry which is preliminary data.</text>
</comment>
<dbReference type="AlphaFoldDB" id="A0A7X0RP19"/>